<dbReference type="Gene3D" id="3.40.50.1010">
    <property type="entry name" value="5'-nuclease"/>
    <property type="match status" value="1"/>
</dbReference>
<evidence type="ECO:0000256" key="15">
    <source>
        <dbReference type="ARBA" id="ARBA00076716"/>
    </source>
</evidence>
<dbReference type="GO" id="GO:0004527">
    <property type="term" value="F:exonuclease activity"/>
    <property type="evidence" value="ECO:0007669"/>
    <property type="project" value="UniProtKB-KW"/>
</dbReference>
<dbReference type="InterPro" id="IPR029060">
    <property type="entry name" value="PIN-like_dom_sf"/>
</dbReference>
<sequence length="559" mass="63886">MGVRELWTILAPFCERRPLYELQGKRVAVDLSCWVCEAQNVADYAVQPRMYLRNLYFRTCYLLLMDVSLVFVLEGKAPELKYKTIASRNAVQFKGAKPKKDGVKTGKDRSRFNHTLKQCEEMLKLMGIACVKGEGEAEAMCAYLNEQELVDGIISQDSDCFAYGAQIVYKNFSISQQGIHAAKGGSVDIYDIAKANQSLNFGRNKIVALALLCGSDYSGGVYGIGKDSVLKLFNMVSDEEILDRLRSWRDQNSVYEELEMRISNKNLCTSCGHCGKVQTHTKKGCPACKTSQGCDSNFKNERLDIKNELNMRSKALMDAEFPDEGLINEFLAKKSNVSKLNLKWRKPDLINFVKFTVKYLTWEEIYSFEKFFPILTRWQLLHHEEAKSETHGTASPKFIKKRRAPKGVPSYEIVWEDKSDIFQNLIPEEQLKQFGDIEKLWSTIEPQDLVEKSYPQLVRRFEDSKKPKTRKKKNPVEEIDDLMKNLSITKPVAKKKPKVQKHTLDDFMVKISTPKKDCPFDLNQSKFGDENDLEVSDIVDDIVNREAPSLSKNTAMTVL</sequence>
<dbReference type="GO" id="GO:0000400">
    <property type="term" value="F:four-way junction DNA binding"/>
    <property type="evidence" value="ECO:0007669"/>
    <property type="project" value="TreeGrafter"/>
</dbReference>
<dbReference type="Pfam" id="PF00752">
    <property type="entry name" value="XPG_N"/>
    <property type="match status" value="1"/>
</dbReference>
<dbReference type="SMART" id="SM00484">
    <property type="entry name" value="XPGI"/>
    <property type="match status" value="1"/>
</dbReference>
<evidence type="ECO:0000256" key="16">
    <source>
        <dbReference type="ARBA" id="ARBA00080957"/>
    </source>
</evidence>
<keyword evidence="6" id="KW-0227">DNA damage</keyword>
<dbReference type="Pfam" id="PF18704">
    <property type="entry name" value="Chromo_2"/>
    <property type="match status" value="1"/>
</dbReference>
<feature type="domain" description="XPG-I" evidence="17">
    <location>
        <begin position="124"/>
        <end position="201"/>
    </location>
</feature>
<dbReference type="STRING" id="1661398.A0A482W4W2"/>
<dbReference type="Pfam" id="PF00867">
    <property type="entry name" value="XPG_I"/>
    <property type="match status" value="1"/>
</dbReference>
<dbReference type="FunFam" id="3.40.50.1010:FF:000054">
    <property type="entry name" value="Flap endonuclease GEN"/>
    <property type="match status" value="1"/>
</dbReference>
<evidence type="ECO:0000256" key="1">
    <source>
        <dbReference type="ARBA" id="ARBA00001946"/>
    </source>
</evidence>
<dbReference type="GO" id="GO:0046872">
    <property type="term" value="F:metal ion binding"/>
    <property type="evidence" value="ECO:0007669"/>
    <property type="project" value="UniProtKB-KW"/>
</dbReference>
<comment type="similarity">
    <text evidence="12">Belongs to the XPG/RAD2 endonuclease family. GEN subfamily.</text>
</comment>
<keyword evidence="8" id="KW-0269">Exonuclease</keyword>
<keyword evidence="5 19" id="KW-0255">Endonuclease</keyword>
<evidence type="ECO:0000256" key="8">
    <source>
        <dbReference type="ARBA" id="ARBA00022839"/>
    </source>
</evidence>
<dbReference type="InterPro" id="IPR006086">
    <property type="entry name" value="XPG-I_dom"/>
</dbReference>
<dbReference type="FunFam" id="1.10.150.20:FF:000030">
    <property type="entry name" value="Flap endonuclease GEN-like 1"/>
    <property type="match status" value="1"/>
</dbReference>
<keyword evidence="3" id="KW-0540">Nuclease</keyword>
<dbReference type="PANTHER" id="PTHR11081:SF70">
    <property type="entry name" value="FLAP ENDONUCLEASE GEN HOMOLOG 1"/>
    <property type="match status" value="1"/>
</dbReference>
<dbReference type="GO" id="GO:0006281">
    <property type="term" value="P:DNA repair"/>
    <property type="evidence" value="ECO:0007669"/>
    <property type="project" value="UniProtKB-KW"/>
</dbReference>
<dbReference type="SMART" id="SM00485">
    <property type="entry name" value="XPGN"/>
    <property type="match status" value="1"/>
</dbReference>
<dbReference type="PRINTS" id="PR00853">
    <property type="entry name" value="XPGRADSUPER"/>
</dbReference>
<dbReference type="GO" id="GO:0005634">
    <property type="term" value="C:nucleus"/>
    <property type="evidence" value="ECO:0007669"/>
    <property type="project" value="UniProtKB-SubCell"/>
</dbReference>
<comment type="caution">
    <text evidence="19">The sequence shown here is derived from an EMBL/GenBank/DDBJ whole genome shotgun (WGS) entry which is preliminary data.</text>
</comment>
<evidence type="ECO:0000256" key="10">
    <source>
        <dbReference type="ARBA" id="ARBA00023204"/>
    </source>
</evidence>
<evidence type="ECO:0000256" key="2">
    <source>
        <dbReference type="ARBA" id="ARBA00004123"/>
    </source>
</evidence>
<evidence type="ECO:0000256" key="4">
    <source>
        <dbReference type="ARBA" id="ARBA00022723"/>
    </source>
</evidence>
<keyword evidence="11" id="KW-0539">Nucleus</keyword>
<dbReference type="InterPro" id="IPR041012">
    <property type="entry name" value="GEN_chromo"/>
</dbReference>
<evidence type="ECO:0000256" key="3">
    <source>
        <dbReference type="ARBA" id="ARBA00022722"/>
    </source>
</evidence>
<evidence type="ECO:0000313" key="20">
    <source>
        <dbReference type="Proteomes" id="UP000292052"/>
    </source>
</evidence>
<protein>
    <recommendedName>
        <fullName evidence="14">Flap endonuclease GEN</fullName>
    </recommendedName>
    <alternativeName>
        <fullName evidence="16">Flap structure-specific endonuclease GEN</fullName>
    </alternativeName>
    <alternativeName>
        <fullName evidence="15">Xpg-like endonuclease</fullName>
    </alternativeName>
</protein>
<dbReference type="Proteomes" id="UP000292052">
    <property type="component" value="Unassembled WGS sequence"/>
</dbReference>
<dbReference type="GO" id="GO:0017108">
    <property type="term" value="F:5'-flap endonuclease activity"/>
    <property type="evidence" value="ECO:0007669"/>
    <property type="project" value="UniProtKB-ARBA"/>
</dbReference>
<dbReference type="InterPro" id="IPR006084">
    <property type="entry name" value="XPG/Rad2"/>
</dbReference>
<reference evidence="19 20" key="1">
    <citation type="submission" date="2017-03" db="EMBL/GenBank/DDBJ databases">
        <title>Genome of the blue death feigning beetle - Asbolus verrucosus.</title>
        <authorList>
            <person name="Rider S.D."/>
        </authorList>
    </citation>
    <scope>NUCLEOTIDE SEQUENCE [LARGE SCALE GENOMIC DNA]</scope>
    <source>
        <strain evidence="19">Butters</strain>
        <tissue evidence="19">Head and leg muscle</tissue>
    </source>
</reference>
<dbReference type="GO" id="GO:0008821">
    <property type="term" value="F:crossover junction DNA endonuclease activity"/>
    <property type="evidence" value="ECO:0007669"/>
    <property type="project" value="UniProtKB-ARBA"/>
</dbReference>
<dbReference type="EMBL" id="QDEB01028258">
    <property type="protein sequence ID" value="RZC40192.1"/>
    <property type="molecule type" value="Genomic_DNA"/>
</dbReference>
<keyword evidence="4" id="KW-0479">Metal-binding</keyword>
<evidence type="ECO:0000256" key="9">
    <source>
        <dbReference type="ARBA" id="ARBA00022842"/>
    </source>
</evidence>
<evidence type="ECO:0000256" key="6">
    <source>
        <dbReference type="ARBA" id="ARBA00022763"/>
    </source>
</evidence>
<evidence type="ECO:0000256" key="13">
    <source>
        <dbReference type="ARBA" id="ARBA00053976"/>
    </source>
</evidence>
<gene>
    <name evidence="19" type="ORF">BDFB_001882</name>
</gene>
<dbReference type="InterPro" id="IPR006085">
    <property type="entry name" value="XPG_DNA_repair_N"/>
</dbReference>
<dbReference type="OrthoDB" id="2959108at2759"/>
<keyword evidence="9" id="KW-0460">Magnesium</keyword>
<proteinExistence type="inferred from homology"/>
<organism evidence="19 20">
    <name type="scientific">Asbolus verrucosus</name>
    <name type="common">Desert ironclad beetle</name>
    <dbReference type="NCBI Taxonomy" id="1661398"/>
    <lineage>
        <taxon>Eukaryota</taxon>
        <taxon>Metazoa</taxon>
        <taxon>Ecdysozoa</taxon>
        <taxon>Arthropoda</taxon>
        <taxon>Hexapoda</taxon>
        <taxon>Insecta</taxon>
        <taxon>Pterygota</taxon>
        <taxon>Neoptera</taxon>
        <taxon>Endopterygota</taxon>
        <taxon>Coleoptera</taxon>
        <taxon>Polyphaga</taxon>
        <taxon>Cucujiformia</taxon>
        <taxon>Tenebrionidae</taxon>
        <taxon>Pimeliinae</taxon>
        <taxon>Asbolus</taxon>
    </lineage>
</organism>
<evidence type="ECO:0000259" key="17">
    <source>
        <dbReference type="SMART" id="SM00484"/>
    </source>
</evidence>
<comment type="function">
    <text evidence="13">Endonuclease which cleaves flap structures at the junction between single-stranded DNA and double-stranded DNA. Specific for 5'-overhanging flap structures in which the 5'-upstream of the flap is completely double-stranded. Prefers the blocked-flap structures similar to those occurring at replication forks, in which the 5' single-strand overhang of the flap is double-stranded. Also possesses weak 5'- to 3'-exonuclease activity on nicked but not gapped double-stranded DNA. Does not cleave bubble-like or Holliday junction substrates.</text>
</comment>
<keyword evidence="10" id="KW-0234">DNA repair</keyword>
<evidence type="ECO:0000256" key="11">
    <source>
        <dbReference type="ARBA" id="ARBA00023242"/>
    </source>
</evidence>
<evidence type="ECO:0000313" key="19">
    <source>
        <dbReference type="EMBL" id="RZC40192.1"/>
    </source>
</evidence>
<comment type="subcellular location">
    <subcellularLocation>
        <location evidence="2">Nucleus</location>
    </subcellularLocation>
</comment>
<dbReference type="AlphaFoldDB" id="A0A482W4W2"/>
<dbReference type="InterPro" id="IPR036279">
    <property type="entry name" value="5-3_exonuclease_C_sf"/>
</dbReference>
<keyword evidence="20" id="KW-1185">Reference proteome</keyword>
<dbReference type="Gene3D" id="1.10.150.20">
    <property type="entry name" value="5' to 3' exonuclease, C-terminal subdomain"/>
    <property type="match status" value="1"/>
</dbReference>
<dbReference type="SUPFAM" id="SSF47807">
    <property type="entry name" value="5' to 3' exonuclease, C-terminal subdomain"/>
    <property type="match status" value="1"/>
</dbReference>
<feature type="domain" description="XPG N-terminal" evidence="18">
    <location>
        <begin position="1"/>
        <end position="95"/>
    </location>
</feature>
<evidence type="ECO:0000256" key="12">
    <source>
        <dbReference type="ARBA" id="ARBA00038112"/>
    </source>
</evidence>
<evidence type="ECO:0000256" key="5">
    <source>
        <dbReference type="ARBA" id="ARBA00022759"/>
    </source>
</evidence>
<evidence type="ECO:0000259" key="18">
    <source>
        <dbReference type="SMART" id="SM00485"/>
    </source>
</evidence>
<dbReference type="PANTHER" id="PTHR11081">
    <property type="entry name" value="FLAP ENDONUCLEASE FAMILY MEMBER"/>
    <property type="match status" value="1"/>
</dbReference>
<evidence type="ECO:0000256" key="7">
    <source>
        <dbReference type="ARBA" id="ARBA00022801"/>
    </source>
</evidence>
<dbReference type="SUPFAM" id="SSF88723">
    <property type="entry name" value="PIN domain-like"/>
    <property type="match status" value="1"/>
</dbReference>
<name>A0A482W4W2_ASBVE</name>
<dbReference type="CDD" id="cd09869">
    <property type="entry name" value="PIN_GEN1"/>
    <property type="match status" value="1"/>
</dbReference>
<comment type="cofactor">
    <cofactor evidence="1">
        <name>Mg(2+)</name>
        <dbReference type="ChEBI" id="CHEBI:18420"/>
    </cofactor>
</comment>
<evidence type="ECO:0000256" key="14">
    <source>
        <dbReference type="ARBA" id="ARBA00070746"/>
    </source>
</evidence>
<keyword evidence="7" id="KW-0378">Hydrolase</keyword>
<accession>A0A482W4W2</accession>